<comment type="caution">
    <text evidence="1">The sequence shown here is derived from an EMBL/GenBank/DDBJ whole genome shotgun (WGS) entry which is preliminary data.</text>
</comment>
<dbReference type="AlphaFoldDB" id="N2AGL1"/>
<dbReference type="EMBL" id="AQFT01000063">
    <property type="protein sequence ID" value="EMZ28537.1"/>
    <property type="molecule type" value="Genomic_DNA"/>
</dbReference>
<reference evidence="1 2" key="1">
    <citation type="journal article" date="2014" name="Genome Announc.">
        <title>Draft genome sequences of the altered schaedler flora, a defined bacterial community from gnotobiotic mice.</title>
        <authorList>
            <person name="Wannemuehler M.J."/>
            <person name="Overstreet A.M."/>
            <person name="Ward D.V."/>
            <person name="Phillips G.J."/>
        </authorList>
    </citation>
    <scope>NUCLEOTIDE SEQUENCE [LARGE SCALE GENOMIC DNA]</scope>
    <source>
        <strain evidence="1 2">ASF492</strain>
    </source>
</reference>
<dbReference type="HOGENOM" id="CLU_3396574_0_0_9"/>
<name>N2AGL1_9FIRM</name>
<evidence type="ECO:0000313" key="1">
    <source>
        <dbReference type="EMBL" id="EMZ28537.1"/>
    </source>
</evidence>
<evidence type="ECO:0000313" key="2">
    <source>
        <dbReference type="Proteomes" id="UP000012589"/>
    </source>
</evidence>
<gene>
    <name evidence="1" type="ORF">C823_01904</name>
</gene>
<proteinExistence type="predicted"/>
<sequence length="31" mass="3485">MDGKLQEELNKLIEIGNEKNDSDVNSHSITL</sequence>
<keyword evidence="2" id="KW-1185">Reference proteome</keyword>
<protein>
    <submittedName>
        <fullName evidence="1">Uncharacterized protein</fullName>
    </submittedName>
</protein>
<accession>N2AGL1</accession>
<organism evidence="1 2">
    <name type="scientific">Eubacterium plexicaudatum ASF492</name>
    <dbReference type="NCBI Taxonomy" id="1235802"/>
    <lineage>
        <taxon>Bacteria</taxon>
        <taxon>Bacillati</taxon>
        <taxon>Bacillota</taxon>
        <taxon>Clostridia</taxon>
        <taxon>Eubacteriales</taxon>
        <taxon>Eubacteriaceae</taxon>
        <taxon>Eubacterium</taxon>
    </lineage>
</organism>
<dbReference type="Proteomes" id="UP000012589">
    <property type="component" value="Unassembled WGS sequence"/>
</dbReference>